<gene>
    <name evidence="1" type="ORF">ATO9_16875</name>
</gene>
<protein>
    <submittedName>
        <fullName evidence="1">Methyltransferase type 12</fullName>
    </submittedName>
</protein>
<dbReference type="CDD" id="cd02440">
    <property type="entry name" value="AdoMet_MTases"/>
    <property type="match status" value="1"/>
</dbReference>
<dbReference type="SUPFAM" id="SSF53335">
    <property type="entry name" value="S-adenosyl-L-methionine-dependent methyltransferases"/>
    <property type="match status" value="1"/>
</dbReference>
<dbReference type="STRING" id="1461694.ATO9_16875"/>
<organism evidence="1 2">
    <name type="scientific">Pseudooceanicola atlanticus</name>
    <dbReference type="NCBI Taxonomy" id="1461694"/>
    <lineage>
        <taxon>Bacteria</taxon>
        <taxon>Pseudomonadati</taxon>
        <taxon>Pseudomonadota</taxon>
        <taxon>Alphaproteobacteria</taxon>
        <taxon>Rhodobacterales</taxon>
        <taxon>Paracoccaceae</taxon>
        <taxon>Pseudooceanicola</taxon>
    </lineage>
</organism>
<evidence type="ECO:0000313" key="2">
    <source>
        <dbReference type="Proteomes" id="UP000030004"/>
    </source>
</evidence>
<evidence type="ECO:0000313" key="1">
    <source>
        <dbReference type="EMBL" id="KGM47738.1"/>
    </source>
</evidence>
<proteinExistence type="predicted"/>
<dbReference type="eggNOG" id="COG3963">
    <property type="taxonomic scope" value="Bacteria"/>
</dbReference>
<dbReference type="AlphaFoldDB" id="A0A0A0EC97"/>
<reference evidence="1 2" key="1">
    <citation type="journal article" date="2015" name="Antonie Van Leeuwenhoek">
        <title>Pseudooceanicola atlanticus gen. nov. sp. nov., isolated from surface seawater of the Atlantic Ocean and reclassification of Oceanicola batsensis, Oceanicola marinus, Oceanicola nitratireducens, Oceanicola nanhaiensis, Oceanicola antarcticus and Oceanicola flagellatus, as Pseudooceanicola batsensis comb. nov., Pseudooceanicola marinus comb. nov., Pseudooceanicola nitratireducens comb. nov., Pseudooceanicola nanhaiensis comb. nov., Pseudooceanicola antarcticus comb. nov., and Pseudooceanicola flagellatus comb. nov.</title>
        <authorList>
            <person name="Lai Q."/>
            <person name="Li G."/>
            <person name="Liu X."/>
            <person name="Du Y."/>
            <person name="Sun F."/>
            <person name="Shao Z."/>
        </authorList>
    </citation>
    <scope>NUCLEOTIDE SEQUENCE [LARGE SCALE GENOMIC DNA]</scope>
    <source>
        <strain evidence="1 2">22II-s11g</strain>
    </source>
</reference>
<dbReference type="OrthoDB" id="9805585at2"/>
<accession>A0A0A0EC97</accession>
<keyword evidence="1" id="KW-0489">Methyltransferase</keyword>
<dbReference type="RefSeq" id="WP_043751782.1">
    <property type="nucleotide sequence ID" value="NZ_AQQX01000008.1"/>
</dbReference>
<dbReference type="GO" id="GO:0032259">
    <property type="term" value="P:methylation"/>
    <property type="evidence" value="ECO:0007669"/>
    <property type="project" value="UniProtKB-KW"/>
</dbReference>
<dbReference type="Proteomes" id="UP000030004">
    <property type="component" value="Unassembled WGS sequence"/>
</dbReference>
<dbReference type="InterPro" id="IPR029063">
    <property type="entry name" value="SAM-dependent_MTases_sf"/>
</dbReference>
<name>A0A0A0EC97_9RHOB</name>
<dbReference type="EMBL" id="AQQX01000008">
    <property type="protein sequence ID" value="KGM47738.1"/>
    <property type="molecule type" value="Genomic_DNA"/>
</dbReference>
<comment type="caution">
    <text evidence="1">The sequence shown here is derived from an EMBL/GenBank/DDBJ whole genome shotgun (WGS) entry which is preliminary data.</text>
</comment>
<keyword evidence="1" id="KW-0808">Transferase</keyword>
<dbReference type="Gene3D" id="3.40.50.150">
    <property type="entry name" value="Vaccinia Virus protein VP39"/>
    <property type="match status" value="1"/>
</dbReference>
<sequence length="185" mass="20265">MASDFTVFLGEMMRRPKEVSAIAPSSTAVARKMTEGVENVSGPIVEIGPGTGSFTKVILERGVAPERLILMELNPRFCEELSRKFPGVTVLNRPAQEIEQLGVTGLGCVISGVPVLARPQIQREVVGNAFKVMSPEGVFVQITYSPNAPIPEDVQIDMGIRATKRGTVWANLPPARVFEFRRRMQ</sequence>
<keyword evidence="2" id="KW-1185">Reference proteome</keyword>
<dbReference type="GO" id="GO:0008168">
    <property type="term" value="F:methyltransferase activity"/>
    <property type="evidence" value="ECO:0007669"/>
    <property type="project" value="UniProtKB-KW"/>
</dbReference>